<dbReference type="Proteomes" id="UP000095087">
    <property type="component" value="Unassembled WGS sequence"/>
</dbReference>
<organism evidence="6 7">
    <name type="scientific">Methyloligella halotolerans</name>
    <dbReference type="NCBI Taxonomy" id="1177755"/>
    <lineage>
        <taxon>Bacteria</taxon>
        <taxon>Pseudomonadati</taxon>
        <taxon>Pseudomonadota</taxon>
        <taxon>Alphaproteobacteria</taxon>
        <taxon>Hyphomicrobiales</taxon>
        <taxon>Hyphomicrobiaceae</taxon>
        <taxon>Methyloligella</taxon>
    </lineage>
</organism>
<dbReference type="PANTHER" id="PTHR42847:SF4">
    <property type="entry name" value="ALKANESULFONATE MONOOXYGENASE-RELATED"/>
    <property type="match status" value="1"/>
</dbReference>
<evidence type="ECO:0000259" key="5">
    <source>
        <dbReference type="Pfam" id="PF00296"/>
    </source>
</evidence>
<feature type="domain" description="Luciferase-like" evidence="5">
    <location>
        <begin position="13"/>
        <end position="341"/>
    </location>
</feature>
<dbReference type="AlphaFoldDB" id="A0A1E2S3P9"/>
<evidence type="ECO:0000256" key="1">
    <source>
        <dbReference type="ARBA" id="ARBA00022630"/>
    </source>
</evidence>
<dbReference type="Gene3D" id="3.20.20.30">
    <property type="entry name" value="Luciferase-like domain"/>
    <property type="match status" value="1"/>
</dbReference>
<dbReference type="PANTHER" id="PTHR42847">
    <property type="entry name" value="ALKANESULFONATE MONOOXYGENASE"/>
    <property type="match status" value="1"/>
</dbReference>
<dbReference type="InterPro" id="IPR011251">
    <property type="entry name" value="Luciferase-like_dom"/>
</dbReference>
<dbReference type="GO" id="GO:0046306">
    <property type="term" value="P:alkanesulfonate catabolic process"/>
    <property type="evidence" value="ECO:0007669"/>
    <property type="project" value="TreeGrafter"/>
</dbReference>
<accession>A0A1E2S3P9</accession>
<evidence type="ECO:0000313" key="7">
    <source>
        <dbReference type="Proteomes" id="UP000095087"/>
    </source>
</evidence>
<dbReference type="SUPFAM" id="SSF51679">
    <property type="entry name" value="Bacterial luciferase-like"/>
    <property type="match status" value="1"/>
</dbReference>
<dbReference type="STRING" id="1177755.A7A08_00900"/>
<protein>
    <submittedName>
        <fullName evidence="6">Methanesulfonate monooxygenase</fullName>
        <ecNumber evidence="6">1.14.14.5</ecNumber>
    </submittedName>
</protein>
<evidence type="ECO:0000313" key="6">
    <source>
        <dbReference type="EMBL" id="ODA69064.1"/>
    </source>
</evidence>
<dbReference type="EC" id="1.14.14.5" evidence="6"/>
<comment type="caution">
    <text evidence="6">The sequence shown here is derived from an EMBL/GenBank/DDBJ whole genome shotgun (WGS) entry which is preliminary data.</text>
</comment>
<proteinExistence type="predicted"/>
<gene>
    <name evidence="6" type="ORF">A7A08_00900</name>
</gene>
<evidence type="ECO:0000256" key="2">
    <source>
        <dbReference type="ARBA" id="ARBA00022643"/>
    </source>
</evidence>
<sequence length="388" mass="42539">MSSRENLGPSREMQFGVWLPVYGGWLRVTDQSAEPDVANCLDIAKHAEGLGFDFLYASENLLNCIHGPEQAVADAWSMLSAVAATTESIGLCGAIKPGFRSPILVARMLDTLTKIARRPVAMNIVCGWWKTEFDVSGVDWLDHRRRYDRAEAFLRSIDSLFHPPVGMSTGELAARIATASSGEQSGSEDTEIIPTFGFREGAMPEVWVAGHSDRAVNLVAERGDCLFVNGMNDDDLVQQIQAVRREASKRGREVSIAANAYVLGAESSDEAKRRAADVVSKRNIDTIAFFRGVMDQSGGAAWADLEEEQMVDSNAGFELGLVGSFEEIQARIGDLAEMGINRIICQFDDPMRDAELFMKRVVRPLRSGWWNPSPATEAGSNSIRNLGM</sequence>
<name>A0A1E2S3P9_9HYPH</name>
<reference evidence="6 7" key="1">
    <citation type="submission" date="2016-07" db="EMBL/GenBank/DDBJ databases">
        <title>Draft genome sequence of Methyloligella halotolerans C2T (VKM B-2706T=CCUG 61687T=DSM 25045T), a halotolerant polyhydroxybutyrate accumulating methylotroph.</title>
        <authorList>
            <person name="Vasilenko O.V."/>
            <person name="Doronina N.V."/>
            <person name="Poroshina M.N."/>
            <person name="Tarlachkov S.V."/>
            <person name="Trotsenko Y.A."/>
        </authorList>
    </citation>
    <scope>NUCLEOTIDE SEQUENCE [LARGE SCALE GENOMIC DNA]</scope>
    <source>
        <strain evidence="6 7">VKM B-2706</strain>
    </source>
</reference>
<keyword evidence="7" id="KW-1185">Reference proteome</keyword>
<keyword evidence="2" id="KW-0288">FMN</keyword>
<keyword evidence="4 6" id="KW-0503">Monooxygenase</keyword>
<dbReference type="Pfam" id="PF00296">
    <property type="entry name" value="Bac_luciferase"/>
    <property type="match status" value="1"/>
</dbReference>
<evidence type="ECO:0000256" key="3">
    <source>
        <dbReference type="ARBA" id="ARBA00023002"/>
    </source>
</evidence>
<dbReference type="InterPro" id="IPR050172">
    <property type="entry name" value="SsuD_RutA_monooxygenase"/>
</dbReference>
<keyword evidence="1" id="KW-0285">Flavoprotein</keyword>
<evidence type="ECO:0000256" key="4">
    <source>
        <dbReference type="ARBA" id="ARBA00023033"/>
    </source>
</evidence>
<dbReference type="GO" id="GO:0008726">
    <property type="term" value="F:alkanesulfonate monooxygenase activity"/>
    <property type="evidence" value="ECO:0007669"/>
    <property type="project" value="UniProtKB-EC"/>
</dbReference>
<keyword evidence="3 6" id="KW-0560">Oxidoreductase</keyword>
<dbReference type="EMBL" id="MASI01000001">
    <property type="protein sequence ID" value="ODA69064.1"/>
    <property type="molecule type" value="Genomic_DNA"/>
</dbReference>
<dbReference type="InterPro" id="IPR036661">
    <property type="entry name" value="Luciferase-like_sf"/>
</dbReference>